<feature type="region of interest" description="Disordered" evidence="3">
    <location>
        <begin position="405"/>
        <end position="465"/>
    </location>
</feature>
<feature type="compositionally biased region" description="Basic and acidic residues" evidence="3">
    <location>
        <begin position="523"/>
        <end position="534"/>
    </location>
</feature>
<accession>K8F179</accession>
<name>K8F179_9CHLO</name>
<feature type="region of interest" description="Disordered" evidence="3">
    <location>
        <begin position="491"/>
        <end position="557"/>
    </location>
</feature>
<dbReference type="CDD" id="cd00590">
    <property type="entry name" value="RRM_SF"/>
    <property type="match status" value="2"/>
</dbReference>
<feature type="domain" description="RRM" evidence="4">
    <location>
        <begin position="198"/>
        <end position="290"/>
    </location>
</feature>
<feature type="compositionally biased region" description="Basic and acidic residues" evidence="3">
    <location>
        <begin position="502"/>
        <end position="513"/>
    </location>
</feature>
<keyword evidence="1 2" id="KW-0694">RNA-binding</keyword>
<dbReference type="STRING" id="41875.K8F179"/>
<dbReference type="RefSeq" id="XP_007511980.1">
    <property type="nucleotide sequence ID" value="XM_007511918.1"/>
</dbReference>
<dbReference type="PROSITE" id="PS50102">
    <property type="entry name" value="RRM"/>
    <property type="match status" value="3"/>
</dbReference>
<dbReference type="InterPro" id="IPR012677">
    <property type="entry name" value="Nucleotide-bd_a/b_plait_sf"/>
</dbReference>
<dbReference type="AlphaFoldDB" id="K8F179"/>
<feature type="compositionally biased region" description="Basic residues" evidence="3">
    <location>
        <begin position="426"/>
        <end position="435"/>
    </location>
</feature>
<evidence type="ECO:0000256" key="1">
    <source>
        <dbReference type="ARBA" id="ARBA00022884"/>
    </source>
</evidence>
<protein>
    <submittedName>
        <fullName evidence="5">RNA recognition motif family protein, expressed</fullName>
    </submittedName>
</protein>
<dbReference type="GO" id="GO:0003723">
    <property type="term" value="F:RNA binding"/>
    <property type="evidence" value="ECO:0007669"/>
    <property type="project" value="UniProtKB-UniRule"/>
</dbReference>
<dbReference type="SMART" id="SM00360">
    <property type="entry name" value="RRM"/>
    <property type="match status" value="3"/>
</dbReference>
<dbReference type="InterPro" id="IPR000504">
    <property type="entry name" value="RRM_dom"/>
</dbReference>
<sequence length="557" mass="60499">MPPRKKAAAKKKTPPPRAAEEEEEKEDDSKMMDEEENAIDDAIANDADPPPRQTQLELWEKENEQNLLHLSSMSSGEEDALMSASLGHPQHGSELFLGGVPKSASDQDVENLFKGSTKGRGKGNTKCPSQPVDIQVVKDPNDSMRNRGYAFARFGNRGECEDAFQFLSENDGANAVMIDAENNNEEKKIRATIKPTKHVLFMSGFPPFATREDIVTELLRVGGAGIETVSLPRASGTGTNGIACRHKGYGFIDYFNQECAERAMKNINDKTTRMFNGNANKPVVAKWADVSKEKPPSKEDLLAQSKSVYVGQIPTEGVALDEKDLEGKLREVFGQFGEVESVKLPRGDATKGYAFVHFTERSSAEKAVEAAAASASGARGDESAMDGVVAAGAVQLQGCNLTVEIARPERERNNEHRDKGGPRGGRGGRRPMHRGGRGEPPGSRRGGDYNNYMSPHGGGIAPRQFGGGNSMTPVYLPNGQTAYVMGQGNMPAPNAGWGRQSVTDRLDRGDRGRGGGGGRRGRDRGPRDYDDHYQNRGGGGRRRDDSRDAPMHRARPY</sequence>
<dbReference type="PANTHER" id="PTHR10352">
    <property type="entry name" value="EUKARYOTIC TRANSLATION INITIATION FACTOR 3 SUBUNIT G"/>
    <property type="match status" value="1"/>
</dbReference>
<dbReference type="SUPFAM" id="SSF54928">
    <property type="entry name" value="RNA-binding domain, RBD"/>
    <property type="match status" value="2"/>
</dbReference>
<dbReference type="Proteomes" id="UP000198341">
    <property type="component" value="Chromosome 7"/>
</dbReference>
<dbReference type="EMBL" id="FO082272">
    <property type="protein sequence ID" value="CCO66068.1"/>
    <property type="molecule type" value="Genomic_DNA"/>
</dbReference>
<evidence type="ECO:0000313" key="5">
    <source>
        <dbReference type="EMBL" id="CCO66068.1"/>
    </source>
</evidence>
<dbReference type="InterPro" id="IPR035979">
    <property type="entry name" value="RBD_domain_sf"/>
</dbReference>
<feature type="domain" description="RRM" evidence="4">
    <location>
        <begin position="306"/>
        <end position="408"/>
    </location>
</feature>
<dbReference type="Pfam" id="PF00076">
    <property type="entry name" value="RRM_1"/>
    <property type="match status" value="2"/>
</dbReference>
<feature type="compositionally biased region" description="Basic and acidic residues" evidence="3">
    <location>
        <begin position="406"/>
        <end position="421"/>
    </location>
</feature>
<evidence type="ECO:0000256" key="2">
    <source>
        <dbReference type="PROSITE-ProRule" id="PRU00176"/>
    </source>
</evidence>
<dbReference type="eggNOG" id="KOG0117">
    <property type="taxonomic scope" value="Eukaryota"/>
</dbReference>
<feature type="region of interest" description="Disordered" evidence="3">
    <location>
        <begin position="1"/>
        <end position="65"/>
    </location>
</feature>
<proteinExistence type="predicted"/>
<dbReference type="OrthoDB" id="3800936at2759"/>
<dbReference type="Gene3D" id="3.30.70.330">
    <property type="match status" value="3"/>
</dbReference>
<keyword evidence="6" id="KW-1185">Reference proteome</keyword>
<evidence type="ECO:0000313" key="6">
    <source>
        <dbReference type="Proteomes" id="UP000198341"/>
    </source>
</evidence>
<feature type="compositionally biased region" description="Basic residues" evidence="3">
    <location>
        <begin position="1"/>
        <end position="14"/>
    </location>
</feature>
<gene>
    <name evidence="5" type="ORF">Bathy07g01040</name>
</gene>
<dbReference type="GeneID" id="19014594"/>
<feature type="compositionally biased region" description="Basic and acidic residues" evidence="3">
    <location>
        <begin position="541"/>
        <end position="551"/>
    </location>
</feature>
<organism evidence="5 6">
    <name type="scientific">Bathycoccus prasinos</name>
    <dbReference type="NCBI Taxonomy" id="41875"/>
    <lineage>
        <taxon>Eukaryota</taxon>
        <taxon>Viridiplantae</taxon>
        <taxon>Chlorophyta</taxon>
        <taxon>Mamiellophyceae</taxon>
        <taxon>Mamiellales</taxon>
        <taxon>Bathycoccaceae</taxon>
        <taxon>Bathycoccus</taxon>
    </lineage>
</organism>
<feature type="domain" description="RRM" evidence="4">
    <location>
        <begin position="93"/>
        <end position="196"/>
    </location>
</feature>
<evidence type="ECO:0000259" key="4">
    <source>
        <dbReference type="PROSITE" id="PS50102"/>
    </source>
</evidence>
<evidence type="ECO:0000256" key="3">
    <source>
        <dbReference type="SAM" id="MobiDB-lite"/>
    </source>
</evidence>
<dbReference type="KEGG" id="bpg:Bathy07g01040"/>
<reference evidence="5 6" key="1">
    <citation type="submission" date="2011-10" db="EMBL/GenBank/DDBJ databases">
        <authorList>
            <person name="Genoscope - CEA"/>
        </authorList>
    </citation>
    <scope>NUCLEOTIDE SEQUENCE [LARGE SCALE GENOMIC DNA]</scope>
    <source>
        <strain evidence="5 6">RCC 1105</strain>
    </source>
</reference>
<feature type="compositionally biased region" description="Gly residues" evidence="3">
    <location>
        <begin position="456"/>
        <end position="465"/>
    </location>
</feature>